<organism evidence="1 2">
    <name type="scientific">Colletotrichum truncatum</name>
    <name type="common">Anthracnose fungus</name>
    <name type="synonym">Colletotrichum capsici</name>
    <dbReference type="NCBI Taxonomy" id="5467"/>
    <lineage>
        <taxon>Eukaryota</taxon>
        <taxon>Fungi</taxon>
        <taxon>Dikarya</taxon>
        <taxon>Ascomycota</taxon>
        <taxon>Pezizomycotina</taxon>
        <taxon>Sordariomycetes</taxon>
        <taxon>Hypocreomycetidae</taxon>
        <taxon>Glomerellales</taxon>
        <taxon>Glomerellaceae</taxon>
        <taxon>Colletotrichum</taxon>
        <taxon>Colletotrichum truncatum species complex</taxon>
    </lineage>
</organism>
<gene>
    <name evidence="1" type="ORF">CTRU02_213428</name>
</gene>
<dbReference type="Proteomes" id="UP000805649">
    <property type="component" value="Unassembled WGS sequence"/>
</dbReference>
<reference evidence="1 2" key="1">
    <citation type="journal article" date="2020" name="Phytopathology">
        <title>Genome Sequence Resources of Colletotrichum truncatum, C. plurivorum, C. musicola, and C. sojae: Four Species Pathogenic to Soybean (Glycine max).</title>
        <authorList>
            <person name="Rogerio F."/>
            <person name="Boufleur T.R."/>
            <person name="Ciampi-Guillardi M."/>
            <person name="Sukno S.A."/>
            <person name="Thon M.R."/>
            <person name="Massola Junior N.S."/>
            <person name="Baroncelli R."/>
        </authorList>
    </citation>
    <scope>NUCLEOTIDE SEQUENCE [LARGE SCALE GENOMIC DNA]</scope>
    <source>
        <strain evidence="1 2">CMES1059</strain>
    </source>
</reference>
<keyword evidence="2" id="KW-1185">Reference proteome</keyword>
<accession>A0ACC3YKP3</accession>
<proteinExistence type="predicted"/>
<comment type="caution">
    <text evidence="1">The sequence shown here is derived from an EMBL/GenBank/DDBJ whole genome shotgun (WGS) entry which is preliminary data.</text>
</comment>
<evidence type="ECO:0000313" key="1">
    <source>
        <dbReference type="EMBL" id="KAL0932475.1"/>
    </source>
</evidence>
<name>A0ACC3YKP3_COLTU</name>
<protein>
    <submittedName>
        <fullName evidence="1">Uncharacterized protein</fullName>
    </submittedName>
</protein>
<sequence>MATSESKARGVGPPKVIARKPFSREDWDEYFGKYDALTDLACYFAVELADAYPEAKIILTERDVDKWFDSYDSQVLAPSMKPSNKLLLKVVGTIIGNRAV</sequence>
<evidence type="ECO:0000313" key="2">
    <source>
        <dbReference type="Proteomes" id="UP000805649"/>
    </source>
</evidence>
<dbReference type="EMBL" id="VUJX02000009">
    <property type="protein sequence ID" value="KAL0932475.1"/>
    <property type="molecule type" value="Genomic_DNA"/>
</dbReference>